<keyword evidence="4" id="KW-1185">Reference proteome</keyword>
<accession>A0AAW0PPL2</accession>
<gene>
    <name evidence="3" type="ORF">WMY93_009176</name>
</gene>
<name>A0AAW0PPL2_9GOBI</name>
<feature type="compositionally biased region" description="Low complexity" evidence="2">
    <location>
        <begin position="220"/>
        <end position="234"/>
    </location>
</feature>
<dbReference type="Proteomes" id="UP001460270">
    <property type="component" value="Unassembled WGS sequence"/>
</dbReference>
<keyword evidence="1" id="KW-0175">Coiled coil</keyword>
<evidence type="ECO:0000313" key="4">
    <source>
        <dbReference type="Proteomes" id="UP001460270"/>
    </source>
</evidence>
<organism evidence="3 4">
    <name type="scientific">Mugilogobius chulae</name>
    <name type="common">yellowstripe goby</name>
    <dbReference type="NCBI Taxonomy" id="88201"/>
    <lineage>
        <taxon>Eukaryota</taxon>
        <taxon>Metazoa</taxon>
        <taxon>Chordata</taxon>
        <taxon>Craniata</taxon>
        <taxon>Vertebrata</taxon>
        <taxon>Euteleostomi</taxon>
        <taxon>Actinopterygii</taxon>
        <taxon>Neopterygii</taxon>
        <taxon>Teleostei</taxon>
        <taxon>Neoteleostei</taxon>
        <taxon>Acanthomorphata</taxon>
        <taxon>Gobiaria</taxon>
        <taxon>Gobiiformes</taxon>
        <taxon>Gobioidei</taxon>
        <taxon>Gobiidae</taxon>
        <taxon>Gobionellinae</taxon>
        <taxon>Mugilogobius</taxon>
    </lineage>
</organism>
<sequence>MSNTKEAYSASSLPPLDRSDHNLVHLMPTYTPLVKRQAATTRQVRRWSPSAEDTLRDCFATTEWSVLVSSHGENIEEAVEVMTDYMNFCLDQVVPLKTVKCFANNKPWISWEVKEVLNKKKRAYKDKDTERKKEVQREVKNCLNKAKEAHGKKLEGKLKDNNMREVWSGMKTITGCSGKSSVVSEGPHKAEELNLFFNRFNSSSAISTPPLPPSGPPGCAPDSASPSSSGASPPVITADQVRSELRQLHPRKAAGPDGVFPRLLKACADELCEPLQHVFNLSLQLERVPSLWKTSCIMPVPKKTRPCELNDYRPTLSSSPAYSKLPAYSKPPPLQTKLLPCRLAPPLQTKLLPCQTLSSSPAD</sequence>
<evidence type="ECO:0000313" key="3">
    <source>
        <dbReference type="EMBL" id="KAK7922274.1"/>
    </source>
</evidence>
<dbReference type="AlphaFoldDB" id="A0AAW0PPL2"/>
<evidence type="ECO:0000256" key="2">
    <source>
        <dbReference type="SAM" id="MobiDB-lite"/>
    </source>
</evidence>
<comment type="caution">
    <text evidence="3">The sequence shown here is derived from an EMBL/GenBank/DDBJ whole genome shotgun (WGS) entry which is preliminary data.</text>
</comment>
<evidence type="ECO:0000256" key="1">
    <source>
        <dbReference type="SAM" id="Coils"/>
    </source>
</evidence>
<dbReference type="EMBL" id="JBBPFD010000006">
    <property type="protein sequence ID" value="KAK7922274.1"/>
    <property type="molecule type" value="Genomic_DNA"/>
</dbReference>
<dbReference type="PANTHER" id="PTHR47510">
    <property type="entry name" value="REVERSE TRANSCRIPTASE DOMAIN-CONTAINING PROTEIN"/>
    <property type="match status" value="1"/>
</dbReference>
<reference evidence="4" key="1">
    <citation type="submission" date="2024-04" db="EMBL/GenBank/DDBJ databases">
        <title>Salinicola lusitanus LLJ914,a marine bacterium isolated from the Okinawa Trough.</title>
        <authorList>
            <person name="Li J."/>
        </authorList>
    </citation>
    <scope>NUCLEOTIDE SEQUENCE [LARGE SCALE GENOMIC DNA]</scope>
</reference>
<feature type="region of interest" description="Disordered" evidence="2">
    <location>
        <begin position="207"/>
        <end position="235"/>
    </location>
</feature>
<dbReference type="PANTHER" id="PTHR47510:SF3">
    <property type="entry name" value="ENDO_EXONUCLEASE_PHOSPHATASE DOMAIN-CONTAINING PROTEIN"/>
    <property type="match status" value="1"/>
</dbReference>
<protein>
    <submittedName>
        <fullName evidence="3">Uncharacterized protein</fullName>
    </submittedName>
</protein>
<feature type="coiled-coil region" evidence="1">
    <location>
        <begin position="125"/>
        <end position="152"/>
    </location>
</feature>
<proteinExistence type="predicted"/>
<feature type="compositionally biased region" description="Pro residues" evidence="2">
    <location>
        <begin position="209"/>
        <end position="219"/>
    </location>
</feature>